<keyword evidence="1" id="KW-0547">Nucleotide-binding</keyword>
<evidence type="ECO:0000256" key="3">
    <source>
        <dbReference type="ARBA" id="ARBA00024247"/>
    </source>
</evidence>
<dbReference type="NCBIfam" id="TIGR01682">
    <property type="entry name" value="moaD"/>
    <property type="match status" value="1"/>
</dbReference>
<name>A0A6S6S0X0_9GAMM</name>
<evidence type="ECO:0000313" key="4">
    <source>
        <dbReference type="EMBL" id="CAA6802021.1"/>
    </source>
</evidence>
<dbReference type="PANTHER" id="PTHR33359">
    <property type="entry name" value="MOLYBDOPTERIN SYNTHASE SULFUR CARRIER SUBUNIT"/>
    <property type="match status" value="1"/>
</dbReference>
<dbReference type="SUPFAM" id="SSF54285">
    <property type="entry name" value="MoaD/ThiS"/>
    <property type="match status" value="1"/>
</dbReference>
<dbReference type="InterPro" id="IPR044672">
    <property type="entry name" value="MOCS2A"/>
</dbReference>
<proteinExistence type="inferred from homology"/>
<reference evidence="4" key="1">
    <citation type="submission" date="2020-01" db="EMBL/GenBank/DDBJ databases">
        <authorList>
            <person name="Meier V. D."/>
            <person name="Meier V D."/>
        </authorList>
    </citation>
    <scope>NUCLEOTIDE SEQUENCE</scope>
    <source>
        <strain evidence="4">HLG_WM_MAG_07</strain>
    </source>
</reference>
<dbReference type="GO" id="GO:0006777">
    <property type="term" value="P:Mo-molybdopterin cofactor biosynthetic process"/>
    <property type="evidence" value="ECO:0007669"/>
    <property type="project" value="InterPro"/>
</dbReference>
<evidence type="ECO:0000256" key="2">
    <source>
        <dbReference type="ARBA" id="ARBA00024200"/>
    </source>
</evidence>
<evidence type="ECO:0000256" key="1">
    <source>
        <dbReference type="ARBA" id="ARBA00022741"/>
    </source>
</evidence>
<dbReference type="InterPro" id="IPR012675">
    <property type="entry name" value="Beta-grasp_dom_sf"/>
</dbReference>
<dbReference type="CDD" id="cd00754">
    <property type="entry name" value="Ubl_MoaD"/>
    <property type="match status" value="1"/>
</dbReference>
<protein>
    <recommendedName>
        <fullName evidence="3">Molybdopterin synthase sulfur carrier subunit</fullName>
    </recommendedName>
</protein>
<comment type="similarity">
    <text evidence="2">Belongs to the MoaD family.</text>
</comment>
<dbReference type="Gene3D" id="3.10.20.30">
    <property type="match status" value="1"/>
</dbReference>
<dbReference type="InterPro" id="IPR016155">
    <property type="entry name" value="Mopterin_synth/thiamin_S_b"/>
</dbReference>
<dbReference type="InterPro" id="IPR003749">
    <property type="entry name" value="ThiS/MoaD-like"/>
</dbReference>
<dbReference type="GO" id="GO:0000166">
    <property type="term" value="F:nucleotide binding"/>
    <property type="evidence" value="ECO:0007669"/>
    <property type="project" value="UniProtKB-KW"/>
</dbReference>
<dbReference type="EMBL" id="CACVAY010000010">
    <property type="protein sequence ID" value="CAA6802021.1"/>
    <property type="molecule type" value="Genomic_DNA"/>
</dbReference>
<organism evidence="4">
    <name type="scientific">uncultured Thiotrichaceae bacterium</name>
    <dbReference type="NCBI Taxonomy" id="298394"/>
    <lineage>
        <taxon>Bacteria</taxon>
        <taxon>Pseudomonadati</taxon>
        <taxon>Pseudomonadota</taxon>
        <taxon>Gammaproteobacteria</taxon>
        <taxon>Thiotrichales</taxon>
        <taxon>Thiotrichaceae</taxon>
        <taxon>environmental samples</taxon>
    </lineage>
</organism>
<accession>A0A6S6S0X0</accession>
<sequence>MQIKVCYFASLRETIGRAEDQLDLDDQALTAGDVWKLATQQDAMPDNILIAQNHDYIDAQTLINDGDEIAFFPPVTGG</sequence>
<dbReference type="Pfam" id="PF02597">
    <property type="entry name" value="ThiS"/>
    <property type="match status" value="1"/>
</dbReference>
<dbReference type="PANTHER" id="PTHR33359:SF1">
    <property type="entry name" value="MOLYBDOPTERIN SYNTHASE SULFUR CARRIER SUBUNIT"/>
    <property type="match status" value="1"/>
</dbReference>
<gene>
    <name evidence="4" type="ORF">HELGO_WM10620</name>
</gene>
<dbReference type="GO" id="GO:1990133">
    <property type="term" value="C:molybdopterin adenylyltransferase complex"/>
    <property type="evidence" value="ECO:0007669"/>
    <property type="project" value="TreeGrafter"/>
</dbReference>
<dbReference type="AlphaFoldDB" id="A0A6S6S0X0"/>